<evidence type="ECO:0000313" key="9">
    <source>
        <dbReference type="Proteomes" id="UP001204439"/>
    </source>
</evidence>
<comment type="subcellular location">
    <subcellularLocation>
        <location evidence="1">Cell outer membrane</location>
    </subcellularLocation>
</comment>
<keyword evidence="9" id="KW-1185">Reference proteome</keyword>
<feature type="domain" description="RagB/SusD" evidence="6">
    <location>
        <begin position="312"/>
        <end position="416"/>
    </location>
</feature>
<evidence type="ECO:0000259" key="6">
    <source>
        <dbReference type="Pfam" id="PF07980"/>
    </source>
</evidence>
<evidence type="ECO:0000256" key="1">
    <source>
        <dbReference type="ARBA" id="ARBA00004442"/>
    </source>
</evidence>
<evidence type="ECO:0000256" key="3">
    <source>
        <dbReference type="ARBA" id="ARBA00022729"/>
    </source>
</evidence>
<dbReference type="InterPro" id="IPR012944">
    <property type="entry name" value="SusD_RagB_dom"/>
</dbReference>
<keyword evidence="3" id="KW-0732">Signal</keyword>
<evidence type="ECO:0000256" key="4">
    <source>
        <dbReference type="ARBA" id="ARBA00023136"/>
    </source>
</evidence>
<gene>
    <name evidence="8" type="ORF">NG800_010940</name>
</gene>
<name>A0ABU4JIJ5_9FLAO</name>
<comment type="caution">
    <text evidence="8">The sequence shown here is derived from an EMBL/GenBank/DDBJ whole genome shotgun (WGS) entry which is preliminary data.</text>
</comment>
<organism evidence="8 9">
    <name type="scientific">Epilithonimonas ginsengisoli</name>
    <dbReference type="NCBI Taxonomy" id="1245592"/>
    <lineage>
        <taxon>Bacteria</taxon>
        <taxon>Pseudomonadati</taxon>
        <taxon>Bacteroidota</taxon>
        <taxon>Flavobacteriia</taxon>
        <taxon>Flavobacteriales</taxon>
        <taxon>Weeksellaceae</taxon>
        <taxon>Chryseobacterium group</taxon>
        <taxon>Epilithonimonas</taxon>
    </lineage>
</organism>
<reference evidence="8 9" key="1">
    <citation type="submission" date="2023-11" db="EMBL/GenBank/DDBJ databases">
        <title>First isolation, identification, and characterization of non-pathogenic Epilithonimonas ginsengisoli isolated from diseased farmed rainbow trout (Oncorhynchus mykiss) in Chile.</title>
        <authorList>
            <person name="Miranda C.D."/>
            <person name="Irgang R."/>
            <person name="Concha C."/>
            <person name="Rojas R."/>
            <person name="Avendano R."/>
        </authorList>
    </citation>
    <scope>NUCLEOTIDE SEQUENCE [LARGE SCALE GENOMIC DNA]</scope>
    <source>
        <strain evidence="8 9">FP99</strain>
    </source>
</reference>
<comment type="similarity">
    <text evidence="2">Belongs to the SusD family.</text>
</comment>
<proteinExistence type="inferred from homology"/>
<dbReference type="InterPro" id="IPR011990">
    <property type="entry name" value="TPR-like_helical_dom_sf"/>
</dbReference>
<evidence type="ECO:0000259" key="7">
    <source>
        <dbReference type="Pfam" id="PF14322"/>
    </source>
</evidence>
<dbReference type="EMBL" id="JAMXLT020000018">
    <property type="protein sequence ID" value="MDW8549429.1"/>
    <property type="molecule type" value="Genomic_DNA"/>
</dbReference>
<dbReference type="PROSITE" id="PS51257">
    <property type="entry name" value="PROKAR_LIPOPROTEIN"/>
    <property type="match status" value="1"/>
</dbReference>
<dbReference type="Proteomes" id="UP001204439">
    <property type="component" value="Unassembled WGS sequence"/>
</dbReference>
<feature type="domain" description="SusD-like N-terminal" evidence="7">
    <location>
        <begin position="80"/>
        <end position="221"/>
    </location>
</feature>
<dbReference type="Pfam" id="PF07980">
    <property type="entry name" value="SusD_RagB"/>
    <property type="match status" value="1"/>
</dbReference>
<dbReference type="CDD" id="cd08977">
    <property type="entry name" value="SusD"/>
    <property type="match status" value="1"/>
</dbReference>
<evidence type="ECO:0000256" key="2">
    <source>
        <dbReference type="ARBA" id="ARBA00006275"/>
    </source>
</evidence>
<keyword evidence="5" id="KW-0998">Cell outer membrane</keyword>
<protein>
    <submittedName>
        <fullName evidence="8">RagB/SusD family nutrient uptake outer membrane protein</fullName>
    </submittedName>
</protein>
<dbReference type="RefSeq" id="WP_063970337.1">
    <property type="nucleotide sequence ID" value="NZ_JAMXLT020000018.1"/>
</dbReference>
<evidence type="ECO:0000256" key="5">
    <source>
        <dbReference type="ARBA" id="ARBA00023237"/>
    </source>
</evidence>
<accession>A0ABU4JIJ5</accession>
<dbReference type="Pfam" id="PF14322">
    <property type="entry name" value="SusD-like_3"/>
    <property type="match status" value="1"/>
</dbReference>
<dbReference type="Gene3D" id="1.25.40.390">
    <property type="match status" value="1"/>
</dbReference>
<keyword evidence="4" id="KW-0472">Membrane</keyword>
<dbReference type="InterPro" id="IPR033985">
    <property type="entry name" value="SusD-like_N"/>
</dbReference>
<dbReference type="SUPFAM" id="SSF48452">
    <property type="entry name" value="TPR-like"/>
    <property type="match status" value="1"/>
</dbReference>
<sequence>MKKIFFTLLSIAALSCSDFLEVDLPNDQLTADLIFEDAQLAKAAMAGVYRSLEEKGFLSGSSTGGGVYMGCYADELVSYEVNTSNLSQFYRTTVNPQSTAIKNLWNDSYAQVYAINRIIAGLDASAGIESAVKDKLLGEAYFLRAFLHFYLTQTYGGVPYVTSVDYRENTTVYKKSVTEVMQKALEDLSVSERLLSEQSDAVARIRPTKTAVYALQSRIHLYLQNWDLAIAASSKVISNGAYVVETDLAKTFKKESRSSIWQLEPIRAGNNTREGALYTLLSAPPTQVSLTLDLVNSFEVSDKRRQSWIGSKNDIQQNTFFFASKYKQANVSATTLEHSIVLRVEEQYLIRAEAYLKKNLNLLAVADVNVIRSRAGLPILTYSNESQLMSAILNERKHELFTEFGHRFYDLKRLGILDVWIAFYKPQWRTFNQDLPLPESELLLNQNLLPQNNGY</sequence>
<evidence type="ECO:0000313" key="8">
    <source>
        <dbReference type="EMBL" id="MDW8549429.1"/>
    </source>
</evidence>